<dbReference type="AlphaFoldDB" id="A0AAV4X0L3"/>
<feature type="compositionally biased region" description="Basic and acidic residues" evidence="1">
    <location>
        <begin position="90"/>
        <end position="101"/>
    </location>
</feature>
<keyword evidence="2" id="KW-0378">Hydrolase</keyword>
<feature type="region of interest" description="Disordered" evidence="1">
    <location>
        <begin position="69"/>
        <end position="101"/>
    </location>
</feature>
<organism evidence="2 3">
    <name type="scientific">Caerostris darwini</name>
    <dbReference type="NCBI Taxonomy" id="1538125"/>
    <lineage>
        <taxon>Eukaryota</taxon>
        <taxon>Metazoa</taxon>
        <taxon>Ecdysozoa</taxon>
        <taxon>Arthropoda</taxon>
        <taxon>Chelicerata</taxon>
        <taxon>Arachnida</taxon>
        <taxon>Araneae</taxon>
        <taxon>Araneomorphae</taxon>
        <taxon>Entelegynae</taxon>
        <taxon>Araneoidea</taxon>
        <taxon>Araneidae</taxon>
        <taxon>Caerostris</taxon>
    </lineage>
</organism>
<evidence type="ECO:0000256" key="1">
    <source>
        <dbReference type="SAM" id="MobiDB-lite"/>
    </source>
</evidence>
<protein>
    <submittedName>
        <fullName evidence="2">Endonuclease</fullName>
    </submittedName>
</protein>
<name>A0AAV4X0L3_9ARAC</name>
<dbReference type="Pfam" id="PF05380">
    <property type="entry name" value="Peptidase_A17"/>
    <property type="match status" value="1"/>
</dbReference>
<evidence type="ECO:0000313" key="2">
    <source>
        <dbReference type="EMBL" id="GIY88701.1"/>
    </source>
</evidence>
<evidence type="ECO:0000313" key="3">
    <source>
        <dbReference type="Proteomes" id="UP001054837"/>
    </source>
</evidence>
<keyword evidence="2" id="KW-0255">Endonuclease</keyword>
<keyword evidence="2" id="KW-0540">Nuclease</keyword>
<accession>A0AAV4X0L3</accession>
<dbReference type="Proteomes" id="UP001054837">
    <property type="component" value="Unassembled WGS sequence"/>
</dbReference>
<feature type="compositionally biased region" description="Basic residues" evidence="1">
    <location>
        <begin position="69"/>
        <end position="89"/>
    </location>
</feature>
<sequence>MSVSNIFPVLKGFKKQGLKTVAEELGLFVSASITILELKDFIINSAAYKDGAEFVKEILAMAIEERKQKKNLKKKKENKEKSLKKKKKKQREELEKEERKQRERKFELEKKRLDNELELARIRAREIPSDLTEASNSRRKCTIFKGVIRITPLKGATIPRLELLAAVLGLRLANSITNADDNWAVFVKNRIEEIRRYRLPLSWGYILGEENPAHLSSRGCKATHLLKTRWWEGPIWMKNCTDEWPCTTKYSNIDEEDINRERRKTICLLNNAMNTQKTIGTTSIFPVMRKLLGTLSSRRCSTKQQRGDNVPNPSDLRYTSKRKLSLDQMKDIGVPNITRTGRHVKIPEKLTL</sequence>
<dbReference type="PANTHER" id="PTHR47331">
    <property type="entry name" value="PHD-TYPE DOMAIN-CONTAINING PROTEIN"/>
    <property type="match status" value="1"/>
</dbReference>
<gene>
    <name evidence="2" type="primary">AVEN_109256_1</name>
    <name evidence="2" type="ORF">CDAR_438171</name>
</gene>
<dbReference type="EMBL" id="BPLQ01015526">
    <property type="protein sequence ID" value="GIY88701.1"/>
    <property type="molecule type" value="Genomic_DNA"/>
</dbReference>
<proteinExistence type="predicted"/>
<keyword evidence="3" id="KW-1185">Reference proteome</keyword>
<dbReference type="InterPro" id="IPR008042">
    <property type="entry name" value="Retrotrans_Pao"/>
</dbReference>
<dbReference type="GO" id="GO:0004519">
    <property type="term" value="F:endonuclease activity"/>
    <property type="evidence" value="ECO:0007669"/>
    <property type="project" value="UniProtKB-KW"/>
</dbReference>
<comment type="caution">
    <text evidence="2">The sequence shown here is derived from an EMBL/GenBank/DDBJ whole genome shotgun (WGS) entry which is preliminary data.</text>
</comment>
<feature type="region of interest" description="Disordered" evidence="1">
    <location>
        <begin position="299"/>
        <end position="320"/>
    </location>
</feature>
<reference evidence="2 3" key="1">
    <citation type="submission" date="2021-06" db="EMBL/GenBank/DDBJ databases">
        <title>Caerostris darwini draft genome.</title>
        <authorList>
            <person name="Kono N."/>
            <person name="Arakawa K."/>
        </authorList>
    </citation>
    <scope>NUCLEOTIDE SEQUENCE [LARGE SCALE GENOMIC DNA]</scope>
</reference>